<comment type="caution">
    <text evidence="1">The sequence shown here is derived from an EMBL/GenBank/DDBJ whole genome shotgun (WGS) entry which is preliminary data.</text>
</comment>
<reference evidence="1 2" key="1">
    <citation type="submission" date="2021-06" db="EMBL/GenBank/DDBJ databases">
        <authorList>
            <person name="Lee D.H."/>
        </authorList>
    </citation>
    <scope>NUCLEOTIDE SEQUENCE [LARGE SCALE GENOMIC DNA]</scope>
    <source>
        <strain evidence="1 2">MMS21-HV4-11</strain>
    </source>
</reference>
<protein>
    <submittedName>
        <fullName evidence="1">Pyridoxamine 5'-phosphate oxidase family protein</fullName>
    </submittedName>
</protein>
<sequence length="245" mass="27731">MSPPDSVNPPDSYPVTNVNKVKRVHDRGRYDKESIHAILDAALVCHIAYVIDGRPYCTPTGFWREGSHLYWHGSSASRMIRSQKEGVDVCLTVTHLDSLVMARSGFHHSVNYRAVMAFGKAHVIDDPDEKLKLMDRFIDRIYPGRSKLIRQPNKQEFKATTMIGMEIETASGKIRDKHVADEEEDYEGVPAWSALYPITQVLGEPSDCARQLPGLTRPDEMSDFVPGSRFDEVMTRTYKRTFGEG</sequence>
<name>A0ABS6IFS7_9HYPH</name>
<dbReference type="Proteomes" id="UP000727907">
    <property type="component" value="Unassembled WGS sequence"/>
</dbReference>
<keyword evidence="2" id="KW-1185">Reference proteome</keyword>
<dbReference type="Pfam" id="PF12900">
    <property type="entry name" value="Pyridox_ox_2"/>
    <property type="match status" value="1"/>
</dbReference>
<dbReference type="RefSeq" id="WP_216957684.1">
    <property type="nucleotide sequence ID" value="NZ_JAHOPB010000001.1"/>
</dbReference>
<dbReference type="PANTHER" id="PTHR34071:SF2">
    <property type="entry name" value="FLAVIN-NUCLEOTIDE-BINDING PROTEIN"/>
    <property type="match status" value="1"/>
</dbReference>
<evidence type="ECO:0000313" key="2">
    <source>
        <dbReference type="Proteomes" id="UP000727907"/>
    </source>
</evidence>
<dbReference type="InterPro" id="IPR024747">
    <property type="entry name" value="Pyridox_Oxase-rel"/>
</dbReference>
<dbReference type="EMBL" id="JAHOPB010000001">
    <property type="protein sequence ID" value="MBU8873442.1"/>
    <property type="molecule type" value="Genomic_DNA"/>
</dbReference>
<evidence type="ECO:0000313" key="1">
    <source>
        <dbReference type="EMBL" id="MBU8873442.1"/>
    </source>
</evidence>
<gene>
    <name evidence="1" type="ORF">KQ910_06675</name>
</gene>
<organism evidence="1 2">
    <name type="scientific">Reyranella humidisoli</name>
    <dbReference type="NCBI Taxonomy" id="2849149"/>
    <lineage>
        <taxon>Bacteria</taxon>
        <taxon>Pseudomonadati</taxon>
        <taxon>Pseudomonadota</taxon>
        <taxon>Alphaproteobacteria</taxon>
        <taxon>Hyphomicrobiales</taxon>
        <taxon>Reyranellaceae</taxon>
        <taxon>Reyranella</taxon>
    </lineage>
</organism>
<accession>A0ABS6IFS7</accession>
<dbReference type="PANTHER" id="PTHR34071">
    <property type="entry name" value="5-NITROIMIDAZOLE ANTIBIOTICS RESISTANCE PROTEIN, NIMA-FAMILY-RELATED PROTEIN-RELATED"/>
    <property type="match status" value="1"/>
</dbReference>
<proteinExistence type="predicted"/>